<keyword evidence="5 9" id="KW-0521">NADP</keyword>
<dbReference type="EMBL" id="SJPU01000002">
    <property type="protein sequence ID" value="TWU15091.1"/>
    <property type="molecule type" value="Genomic_DNA"/>
</dbReference>
<feature type="domain" description="Ketopantoate reductase C-terminal" evidence="11">
    <location>
        <begin position="183"/>
        <end position="283"/>
    </location>
</feature>
<evidence type="ECO:0000256" key="3">
    <source>
        <dbReference type="ARBA" id="ARBA00013014"/>
    </source>
</evidence>
<evidence type="ECO:0000256" key="9">
    <source>
        <dbReference type="RuleBase" id="RU362068"/>
    </source>
</evidence>
<dbReference type="GO" id="GO:0005737">
    <property type="term" value="C:cytoplasm"/>
    <property type="evidence" value="ECO:0007669"/>
    <property type="project" value="TreeGrafter"/>
</dbReference>
<evidence type="ECO:0000256" key="7">
    <source>
        <dbReference type="ARBA" id="ARBA00032024"/>
    </source>
</evidence>
<proteinExistence type="inferred from homology"/>
<comment type="function">
    <text evidence="9">Catalyzes the NADPH-dependent reduction of ketopantoate into pantoic acid.</text>
</comment>
<dbReference type="NCBIfam" id="TIGR00745">
    <property type="entry name" value="apbA_panE"/>
    <property type="match status" value="1"/>
</dbReference>
<keyword evidence="13" id="KW-1185">Reference proteome</keyword>
<organism evidence="12 13">
    <name type="scientific">Allorhodopirellula heiligendammensis</name>
    <dbReference type="NCBI Taxonomy" id="2714739"/>
    <lineage>
        <taxon>Bacteria</taxon>
        <taxon>Pseudomonadati</taxon>
        <taxon>Planctomycetota</taxon>
        <taxon>Planctomycetia</taxon>
        <taxon>Pirellulales</taxon>
        <taxon>Pirellulaceae</taxon>
        <taxon>Allorhodopirellula</taxon>
    </lineage>
</organism>
<dbReference type="InterPro" id="IPR013332">
    <property type="entry name" value="KPR_N"/>
</dbReference>
<protein>
    <recommendedName>
        <fullName evidence="4 9">2-dehydropantoate 2-reductase</fullName>
        <ecNumber evidence="3 9">1.1.1.169</ecNumber>
    </recommendedName>
    <alternativeName>
        <fullName evidence="7 9">Ketopantoate reductase</fullName>
    </alternativeName>
</protein>
<dbReference type="GO" id="GO:0015940">
    <property type="term" value="P:pantothenate biosynthetic process"/>
    <property type="evidence" value="ECO:0007669"/>
    <property type="project" value="UniProtKB-UniPathway"/>
</dbReference>
<dbReference type="SUPFAM" id="SSF48179">
    <property type="entry name" value="6-phosphogluconate dehydrogenase C-terminal domain-like"/>
    <property type="match status" value="1"/>
</dbReference>
<dbReference type="RefSeq" id="WP_146407049.1">
    <property type="nucleotide sequence ID" value="NZ_SJPU01000002.1"/>
</dbReference>
<dbReference type="GO" id="GO:0008677">
    <property type="term" value="F:2-dehydropantoate 2-reductase activity"/>
    <property type="evidence" value="ECO:0007669"/>
    <property type="project" value="UniProtKB-EC"/>
</dbReference>
<sequence length="327" mass="35145">MRYAILGSGAVGGLYGGRLAQAGHDVHFLLHSDYDQVAERGLRIDSVRGDFVVTAPNIYRDAADMPPCDVVIVALKSTNNHLLAGLLPQLIGEHGVVLSLQNGLDVEAAAIAAAPGHGVLGGCCFLCSNKVGPGHIRHLDYGRIVFGLYQEGAEGTDWTLERGEQILADMVGAGIDAQWTDDLAAARWRKLMWNIPFNGLSVVLDAATDEIMASPAARSLAETMIQEVFQGAASCGVSIDESAIATTMKHTETMVPYDSSMRLDFLHGRAMEVDAIFGSPLRAVTQELSRKRKTGENSVHPMPSVAMLHQQLQFLDSRPRQTSNPAS</sequence>
<evidence type="ECO:0000259" key="11">
    <source>
        <dbReference type="Pfam" id="PF08546"/>
    </source>
</evidence>
<keyword evidence="6 9" id="KW-0560">Oxidoreductase</keyword>
<dbReference type="UniPathway" id="UPA00028">
    <property type="reaction ID" value="UER00004"/>
</dbReference>
<evidence type="ECO:0000259" key="10">
    <source>
        <dbReference type="Pfam" id="PF02558"/>
    </source>
</evidence>
<dbReference type="EC" id="1.1.1.169" evidence="3 9"/>
<dbReference type="InterPro" id="IPR003710">
    <property type="entry name" value="ApbA"/>
</dbReference>
<gene>
    <name evidence="12" type="ORF">Poly21_22830</name>
</gene>
<comment type="caution">
    <text evidence="12">The sequence shown here is derived from an EMBL/GenBank/DDBJ whole genome shotgun (WGS) entry which is preliminary data.</text>
</comment>
<dbReference type="NCBIfam" id="NF004887">
    <property type="entry name" value="PRK06249.1"/>
    <property type="match status" value="1"/>
</dbReference>
<dbReference type="OrthoDB" id="9800163at2"/>
<dbReference type="InterPro" id="IPR013752">
    <property type="entry name" value="KPA_reductase"/>
</dbReference>
<dbReference type="SUPFAM" id="SSF51735">
    <property type="entry name" value="NAD(P)-binding Rossmann-fold domains"/>
    <property type="match status" value="1"/>
</dbReference>
<dbReference type="Pfam" id="PF08546">
    <property type="entry name" value="ApbA_C"/>
    <property type="match status" value="1"/>
</dbReference>
<evidence type="ECO:0000256" key="6">
    <source>
        <dbReference type="ARBA" id="ARBA00023002"/>
    </source>
</evidence>
<comment type="pathway">
    <text evidence="1 9">Cofactor biosynthesis; (R)-pantothenate biosynthesis; (R)-pantoate from 3-methyl-2-oxobutanoate: step 2/2.</text>
</comment>
<dbReference type="Gene3D" id="3.40.50.720">
    <property type="entry name" value="NAD(P)-binding Rossmann-like Domain"/>
    <property type="match status" value="1"/>
</dbReference>
<dbReference type="InterPro" id="IPR013328">
    <property type="entry name" value="6PGD_dom2"/>
</dbReference>
<dbReference type="PANTHER" id="PTHR21708">
    <property type="entry name" value="PROBABLE 2-DEHYDROPANTOATE 2-REDUCTASE"/>
    <property type="match status" value="1"/>
</dbReference>
<dbReference type="InterPro" id="IPR036291">
    <property type="entry name" value="NAD(P)-bd_dom_sf"/>
</dbReference>
<dbReference type="FunFam" id="1.10.1040.10:FF:000017">
    <property type="entry name" value="2-dehydropantoate 2-reductase"/>
    <property type="match status" value="1"/>
</dbReference>
<evidence type="ECO:0000256" key="4">
    <source>
        <dbReference type="ARBA" id="ARBA00019465"/>
    </source>
</evidence>
<comment type="similarity">
    <text evidence="2 9">Belongs to the ketopantoate reductase family.</text>
</comment>
<dbReference type="Proteomes" id="UP000319908">
    <property type="component" value="Unassembled WGS sequence"/>
</dbReference>
<feature type="domain" description="Ketopantoate reductase N-terminal" evidence="10">
    <location>
        <begin position="3"/>
        <end position="149"/>
    </location>
</feature>
<dbReference type="PANTHER" id="PTHR21708:SF26">
    <property type="entry name" value="2-DEHYDROPANTOATE 2-REDUCTASE"/>
    <property type="match status" value="1"/>
</dbReference>
<evidence type="ECO:0000313" key="12">
    <source>
        <dbReference type="EMBL" id="TWU15091.1"/>
    </source>
</evidence>
<dbReference type="InterPro" id="IPR051402">
    <property type="entry name" value="KPR-Related"/>
</dbReference>
<accession>A0A5C6BUH0</accession>
<dbReference type="Gene3D" id="1.10.1040.10">
    <property type="entry name" value="N-(1-d-carboxylethyl)-l-norvaline Dehydrogenase, domain 2"/>
    <property type="match status" value="1"/>
</dbReference>
<evidence type="ECO:0000256" key="2">
    <source>
        <dbReference type="ARBA" id="ARBA00007870"/>
    </source>
</evidence>
<comment type="catalytic activity">
    <reaction evidence="8 9">
        <text>(R)-pantoate + NADP(+) = 2-dehydropantoate + NADPH + H(+)</text>
        <dbReference type="Rhea" id="RHEA:16233"/>
        <dbReference type="ChEBI" id="CHEBI:11561"/>
        <dbReference type="ChEBI" id="CHEBI:15378"/>
        <dbReference type="ChEBI" id="CHEBI:15980"/>
        <dbReference type="ChEBI" id="CHEBI:57783"/>
        <dbReference type="ChEBI" id="CHEBI:58349"/>
        <dbReference type="EC" id="1.1.1.169"/>
    </reaction>
</comment>
<reference evidence="12 13" key="1">
    <citation type="journal article" date="2020" name="Antonie Van Leeuwenhoek">
        <title>Rhodopirellula heiligendammensis sp. nov., Rhodopirellula pilleata sp. nov., and Rhodopirellula solitaria sp. nov. isolated from natural or artificial marine surfaces in Northern Germany and California, USA, and emended description of the genus Rhodopirellula.</title>
        <authorList>
            <person name="Kallscheuer N."/>
            <person name="Wiegand S."/>
            <person name="Jogler M."/>
            <person name="Boedeker C."/>
            <person name="Peeters S.H."/>
            <person name="Rast P."/>
            <person name="Heuer A."/>
            <person name="Jetten M.S.M."/>
            <person name="Rohde M."/>
            <person name="Jogler C."/>
        </authorList>
    </citation>
    <scope>NUCLEOTIDE SEQUENCE [LARGE SCALE GENOMIC DNA]</scope>
    <source>
        <strain evidence="12 13">Poly21</strain>
    </source>
</reference>
<evidence type="ECO:0000256" key="8">
    <source>
        <dbReference type="ARBA" id="ARBA00048793"/>
    </source>
</evidence>
<dbReference type="Pfam" id="PF02558">
    <property type="entry name" value="ApbA"/>
    <property type="match status" value="1"/>
</dbReference>
<name>A0A5C6BUH0_9BACT</name>
<evidence type="ECO:0000313" key="13">
    <source>
        <dbReference type="Proteomes" id="UP000319908"/>
    </source>
</evidence>
<dbReference type="InterPro" id="IPR008927">
    <property type="entry name" value="6-PGluconate_DH-like_C_sf"/>
</dbReference>
<keyword evidence="9" id="KW-0566">Pantothenate biosynthesis</keyword>
<evidence type="ECO:0000256" key="5">
    <source>
        <dbReference type="ARBA" id="ARBA00022857"/>
    </source>
</evidence>
<evidence type="ECO:0000256" key="1">
    <source>
        <dbReference type="ARBA" id="ARBA00004994"/>
    </source>
</evidence>
<dbReference type="AlphaFoldDB" id="A0A5C6BUH0"/>